<dbReference type="InterPro" id="IPR002123">
    <property type="entry name" value="Plipid/glycerol_acylTrfase"/>
</dbReference>
<dbReference type="EMBL" id="UYSL01006550">
    <property type="protein sequence ID" value="VDL67520.1"/>
    <property type="molecule type" value="Genomic_DNA"/>
</dbReference>
<name>A0A0N4XN28_NIPBR</name>
<dbReference type="WBParaSite" id="NBR_0000393001-mRNA-1">
    <property type="protein sequence ID" value="NBR_0000393001-mRNA-1"/>
    <property type="gene ID" value="NBR_0000393001"/>
</dbReference>
<dbReference type="GO" id="GO:0005739">
    <property type="term" value="C:mitochondrion"/>
    <property type="evidence" value="ECO:0007669"/>
    <property type="project" value="TreeGrafter"/>
</dbReference>
<dbReference type="PANTHER" id="PTHR10983:SF73">
    <property type="entry name" value="1-ACYL-SN-GLYCEROL-3-PHOSPHATE ACYLTRANSFERASE EPSILON"/>
    <property type="match status" value="1"/>
</dbReference>
<reference evidence="2 3" key="2">
    <citation type="submission" date="2018-11" db="EMBL/GenBank/DDBJ databases">
        <authorList>
            <consortium name="Pathogen Informatics"/>
        </authorList>
    </citation>
    <scope>NUCLEOTIDE SEQUENCE [LARGE SCALE GENOMIC DNA]</scope>
</reference>
<evidence type="ECO:0000313" key="2">
    <source>
        <dbReference type="EMBL" id="VDL67520.1"/>
    </source>
</evidence>
<dbReference type="GO" id="GO:0036149">
    <property type="term" value="P:phosphatidylinositol acyl-chain remodeling"/>
    <property type="evidence" value="ECO:0007669"/>
    <property type="project" value="TreeGrafter"/>
</dbReference>
<proteinExistence type="predicted"/>
<dbReference type="GO" id="GO:0016746">
    <property type="term" value="F:acyltransferase activity"/>
    <property type="evidence" value="ECO:0007669"/>
    <property type="project" value="InterPro"/>
</dbReference>
<evidence type="ECO:0000259" key="1">
    <source>
        <dbReference type="Pfam" id="PF01553"/>
    </source>
</evidence>
<reference evidence="4" key="1">
    <citation type="submission" date="2017-02" db="UniProtKB">
        <authorList>
            <consortium name="WormBaseParasite"/>
        </authorList>
    </citation>
    <scope>IDENTIFICATION</scope>
</reference>
<dbReference type="PANTHER" id="PTHR10983">
    <property type="entry name" value="1-ACYLGLYCEROL-3-PHOSPHATE ACYLTRANSFERASE-RELATED"/>
    <property type="match status" value="1"/>
</dbReference>
<sequence>MLLRRPFYEIPVDWAVLVMLAFRQGIDGSEAGFRVMVKHVIHYVPLFGWYIFQHGYIYVRRFGEFLSAPVLKQLAWLDSLDEKFWLLVFPEGTSFLIEENDACLCFQGIPELKNVLCPRAGGIFMALERLETLDAVYDVTIGYGQTRRLLFLIERHFDEIHFFEQIRSMTLIIDCASILHFRRAASKRALKDAPRNRTPLRIVEAW</sequence>
<keyword evidence="3" id="KW-1185">Reference proteome</keyword>
<gene>
    <name evidence="2" type="ORF">NBR_LOCUS3931</name>
</gene>
<dbReference type="Proteomes" id="UP000271162">
    <property type="component" value="Unassembled WGS sequence"/>
</dbReference>
<evidence type="ECO:0000313" key="4">
    <source>
        <dbReference type="WBParaSite" id="NBR_0000393001-mRNA-1"/>
    </source>
</evidence>
<organism evidence="4">
    <name type="scientific">Nippostrongylus brasiliensis</name>
    <name type="common">Rat hookworm</name>
    <dbReference type="NCBI Taxonomy" id="27835"/>
    <lineage>
        <taxon>Eukaryota</taxon>
        <taxon>Metazoa</taxon>
        <taxon>Ecdysozoa</taxon>
        <taxon>Nematoda</taxon>
        <taxon>Chromadorea</taxon>
        <taxon>Rhabditida</taxon>
        <taxon>Rhabditina</taxon>
        <taxon>Rhabditomorpha</taxon>
        <taxon>Strongyloidea</taxon>
        <taxon>Heligmosomidae</taxon>
        <taxon>Nippostrongylus</taxon>
    </lineage>
</organism>
<accession>A0A0N4XN28</accession>
<dbReference type="GO" id="GO:0005783">
    <property type="term" value="C:endoplasmic reticulum"/>
    <property type="evidence" value="ECO:0007669"/>
    <property type="project" value="TreeGrafter"/>
</dbReference>
<evidence type="ECO:0000313" key="3">
    <source>
        <dbReference type="Proteomes" id="UP000271162"/>
    </source>
</evidence>
<dbReference type="SUPFAM" id="SSF69593">
    <property type="entry name" value="Glycerol-3-phosphate (1)-acyltransferase"/>
    <property type="match status" value="1"/>
</dbReference>
<dbReference type="Pfam" id="PF01553">
    <property type="entry name" value="Acyltransferase"/>
    <property type="match status" value="1"/>
</dbReference>
<dbReference type="STRING" id="27835.A0A0N4XN28"/>
<dbReference type="AlphaFoldDB" id="A0A0N4XN28"/>
<protein>
    <submittedName>
        <fullName evidence="4">1-acyl-sn-glycerol-3-phosphate acyltransferase epsilon (inferred by orthology to a human protein)</fullName>
    </submittedName>
</protein>
<feature type="domain" description="Phospholipid/glycerol acyltransferase" evidence="1">
    <location>
        <begin position="11"/>
        <end position="142"/>
    </location>
</feature>
<dbReference type="CDD" id="cd07990">
    <property type="entry name" value="LPLAT_LCLAT1-like"/>
    <property type="match status" value="1"/>
</dbReference>